<sequence>MKPKFGDLVVFNYSNQNFDIIPKDRCGKEDDKAIVGIVVQVNNDMTVDVLMKNYLTSESLLIPYRYMEKPTFISAYLKDMFDRYCNKYQRTSVIDLTTFKYQVPQIALLDFVNKNLTTLVDVIKTIWGEERSIQFTERLYKNGLFSIHKGRYYRWLPVINSKRKIENILALTRVEFLPVFTLQYN</sequence>
<protein>
    <submittedName>
        <fullName evidence="1">Uncharacterized protein</fullName>
    </submittedName>
</protein>
<dbReference type="EMBL" id="OR769219">
    <property type="protein sequence ID" value="WQJ51582.1"/>
    <property type="molecule type" value="Genomic_DNA"/>
</dbReference>
<evidence type="ECO:0000313" key="1">
    <source>
        <dbReference type="EMBL" id="WQJ51582.1"/>
    </source>
</evidence>
<evidence type="ECO:0000313" key="2">
    <source>
        <dbReference type="Proteomes" id="UP001348805"/>
    </source>
</evidence>
<proteinExistence type="predicted"/>
<dbReference type="Proteomes" id="UP001348805">
    <property type="component" value="Segment"/>
</dbReference>
<reference evidence="1 2" key="1">
    <citation type="submission" date="2023-11" db="EMBL/GenBank/DDBJ databases">
        <authorList>
            <person name="Cook R."/>
            <person name="Crisci M."/>
            <person name="Pye H."/>
            <person name="Adriaenssens E."/>
            <person name="Santini J."/>
        </authorList>
    </citation>
    <scope>NUCLEOTIDE SEQUENCE [LARGE SCALE GENOMIC DNA]</scope>
    <source>
        <strain evidence="1">Lak_Megaphage_RVC_AP3_GC26</strain>
    </source>
</reference>
<keyword evidence="2" id="KW-1185">Reference proteome</keyword>
<accession>A0ABZ0Z0V3</accession>
<organism evidence="1 2">
    <name type="scientific">phage Lak_Megaphage_RVC_AP3_GC26</name>
    <dbReference type="NCBI Taxonomy" id="3109225"/>
    <lineage>
        <taxon>Viruses</taxon>
        <taxon>Duplodnaviria</taxon>
        <taxon>Heunggongvirae</taxon>
        <taxon>Uroviricota</taxon>
        <taxon>Caudoviricetes</taxon>
        <taxon>Caudoviricetes code 15 clade</taxon>
    </lineage>
</organism>
<name>A0ABZ0Z0V3_9CAUD</name>